<keyword evidence="2" id="KW-1185">Reference proteome</keyword>
<sequence>MLNNCSSAHFLDMDIYFLSDHAPDPEMIKDLGALITTQIRGDINGIQAQNNLISFNETLFIGGQKIQAKHTIPAESIVIVEAPPILQADWLAAGVSTLLVTQMKEQPGPWGTTIFKYCGLVQIHKIEVVTSPWKSKSIGVEDIPILPEDKQQLVKSSNLFSMANLFQKVGWKPIKQHLSPW</sequence>
<accession>A0ABR6SH84</accession>
<geneLocation type="plasmid" evidence="1">
    <name>pN2B-A</name>
</geneLocation>
<comment type="caution">
    <text evidence="1">The sequence shown here is derived from an EMBL/GenBank/DDBJ whole genome shotgun (WGS) entry which is preliminary data.</text>
</comment>
<dbReference type="Proteomes" id="UP000570851">
    <property type="component" value="Unassembled WGS sequence"/>
</dbReference>
<keyword evidence="1" id="KW-0614">Plasmid</keyword>
<evidence type="ECO:0000313" key="1">
    <source>
        <dbReference type="EMBL" id="MBC1305766.1"/>
    </source>
</evidence>
<reference evidence="1 2" key="1">
    <citation type="submission" date="2019-11" db="EMBL/GenBank/DDBJ databases">
        <title>Comparison of genomes from free-living endosymbiotic cyanobacteria isolated from Azolla.</title>
        <authorList>
            <person name="Thiel T."/>
            <person name="Pratte B."/>
        </authorList>
    </citation>
    <scope>NUCLEOTIDE SEQUENCE [LARGE SCALE GENOMIC DNA]</scope>
    <source>
        <strain evidence="1 2">N2B</strain>
        <plasmid evidence="1">pN2B-A</plasmid>
    </source>
</reference>
<dbReference type="RefSeq" id="WP_011316489.1">
    <property type="nucleotide sequence ID" value="NZ_JACKZP010000284.1"/>
</dbReference>
<name>A0ABR6SH84_ANAVA</name>
<dbReference type="EMBL" id="JACKZP010000284">
    <property type="protein sequence ID" value="MBC1305766.1"/>
    <property type="molecule type" value="Genomic_DNA"/>
</dbReference>
<protein>
    <submittedName>
        <fullName evidence="1">Uncharacterized protein</fullName>
    </submittedName>
</protein>
<evidence type="ECO:0000313" key="2">
    <source>
        <dbReference type="Proteomes" id="UP000570851"/>
    </source>
</evidence>
<organism evidence="1 2">
    <name type="scientific">Trichormus variabilis N2B</name>
    <dbReference type="NCBI Taxonomy" id="2681315"/>
    <lineage>
        <taxon>Bacteria</taxon>
        <taxon>Bacillati</taxon>
        <taxon>Cyanobacteriota</taxon>
        <taxon>Cyanophyceae</taxon>
        <taxon>Nostocales</taxon>
        <taxon>Nostocaceae</taxon>
        <taxon>Trichormus</taxon>
    </lineage>
</organism>
<proteinExistence type="predicted"/>
<dbReference type="GeneID" id="58727099"/>
<gene>
    <name evidence="1" type="ORF">GNE12_28175</name>
</gene>